<keyword evidence="2" id="KW-0808">Transferase</keyword>
<feature type="region of interest" description="Disordered" evidence="7">
    <location>
        <begin position="1743"/>
        <end position="1775"/>
    </location>
</feature>
<feature type="compositionally biased region" description="Polar residues" evidence="7">
    <location>
        <begin position="2088"/>
        <end position="2115"/>
    </location>
</feature>
<feature type="binding site" evidence="6">
    <location>
        <position position="903"/>
    </location>
    <ligand>
        <name>ATP</name>
        <dbReference type="ChEBI" id="CHEBI:30616"/>
    </ligand>
</feature>
<dbReference type="InterPro" id="IPR050494">
    <property type="entry name" value="Ser_Thr_dual-spec_kinase"/>
</dbReference>
<feature type="compositionally biased region" description="Polar residues" evidence="7">
    <location>
        <begin position="1257"/>
        <end position="1266"/>
    </location>
</feature>
<dbReference type="PROSITE" id="PS50011">
    <property type="entry name" value="PROTEIN_KINASE_DOM"/>
    <property type="match status" value="1"/>
</dbReference>
<dbReference type="PROSITE" id="PS00108">
    <property type="entry name" value="PROTEIN_KINASE_ST"/>
    <property type="match status" value="1"/>
</dbReference>
<dbReference type="InterPro" id="IPR000719">
    <property type="entry name" value="Prot_kinase_dom"/>
</dbReference>
<keyword evidence="1" id="KW-0723">Serine/threonine-protein kinase</keyword>
<dbReference type="Gene3D" id="1.10.510.10">
    <property type="entry name" value="Transferase(Phosphotransferase) domain 1"/>
    <property type="match status" value="1"/>
</dbReference>
<feature type="compositionally biased region" description="Polar residues" evidence="7">
    <location>
        <begin position="103"/>
        <end position="113"/>
    </location>
</feature>
<feature type="region of interest" description="Disordered" evidence="7">
    <location>
        <begin position="1903"/>
        <end position="1932"/>
    </location>
</feature>
<feature type="compositionally biased region" description="Polar residues" evidence="7">
    <location>
        <begin position="1707"/>
        <end position="1722"/>
    </location>
</feature>
<accession>A0A2T9YAF1</accession>
<feature type="region of interest" description="Disordered" evidence="7">
    <location>
        <begin position="1210"/>
        <end position="1236"/>
    </location>
</feature>
<dbReference type="Gene3D" id="3.30.200.20">
    <property type="entry name" value="Phosphorylase Kinase, domain 1"/>
    <property type="match status" value="1"/>
</dbReference>
<keyword evidence="10" id="KW-1185">Reference proteome</keyword>
<gene>
    <name evidence="9" type="ORF">BB561_005448</name>
</gene>
<evidence type="ECO:0000259" key="8">
    <source>
        <dbReference type="PROSITE" id="PS50011"/>
    </source>
</evidence>
<dbReference type="InterPro" id="IPR008271">
    <property type="entry name" value="Ser/Thr_kinase_AS"/>
</dbReference>
<dbReference type="OrthoDB" id="9332038at2759"/>
<dbReference type="Pfam" id="PF00069">
    <property type="entry name" value="Pkinase"/>
    <property type="match status" value="1"/>
</dbReference>
<evidence type="ECO:0000256" key="4">
    <source>
        <dbReference type="ARBA" id="ARBA00022777"/>
    </source>
</evidence>
<reference evidence="9 10" key="1">
    <citation type="journal article" date="2018" name="MBio">
        <title>Comparative Genomics Reveals the Core Gene Toolbox for the Fungus-Insect Symbiosis.</title>
        <authorList>
            <person name="Wang Y."/>
            <person name="Stata M."/>
            <person name="Wang W."/>
            <person name="Stajich J.E."/>
            <person name="White M.M."/>
            <person name="Moncalvo J.M."/>
        </authorList>
    </citation>
    <scope>NUCLEOTIDE SEQUENCE [LARGE SCALE GENOMIC DNA]</scope>
    <source>
        <strain evidence="9 10">SWE-8-4</strain>
    </source>
</reference>
<evidence type="ECO:0000256" key="6">
    <source>
        <dbReference type="PROSITE-ProRule" id="PRU10141"/>
    </source>
</evidence>
<dbReference type="InterPro" id="IPR017441">
    <property type="entry name" value="Protein_kinase_ATP_BS"/>
</dbReference>
<comment type="caution">
    <text evidence="9">The sequence shown here is derived from an EMBL/GenBank/DDBJ whole genome shotgun (WGS) entry which is preliminary data.</text>
</comment>
<feature type="region of interest" description="Disordered" evidence="7">
    <location>
        <begin position="2083"/>
        <end position="2115"/>
    </location>
</feature>
<dbReference type="SMART" id="SM00220">
    <property type="entry name" value="S_TKc"/>
    <property type="match status" value="1"/>
</dbReference>
<feature type="region of interest" description="Disordered" evidence="7">
    <location>
        <begin position="90"/>
        <end position="113"/>
    </location>
</feature>
<dbReference type="EMBL" id="MBFR01000325">
    <property type="protein sequence ID" value="PVU89294.1"/>
    <property type="molecule type" value="Genomic_DNA"/>
</dbReference>
<feature type="compositionally biased region" description="Basic residues" evidence="7">
    <location>
        <begin position="1758"/>
        <end position="1768"/>
    </location>
</feature>
<evidence type="ECO:0000313" key="10">
    <source>
        <dbReference type="Proteomes" id="UP000245383"/>
    </source>
</evidence>
<dbReference type="GO" id="GO:0004674">
    <property type="term" value="F:protein serine/threonine kinase activity"/>
    <property type="evidence" value="ECO:0007669"/>
    <property type="project" value="UniProtKB-KW"/>
</dbReference>
<sequence length="2115" mass="240596">MSNNNRNSIFSSDYPNFASSNNNYFSIPGEKKDLSLNQNLNHSNPQHHSTILIEQTGPFNLEKSQPNTSQAETNLNSFLKKLELSKTNTSNNNISFSNNNTFEPSKNSQNMSQISTKDPAHDFYTNFDSYKVNNLGLNVAQKEYNDQYNSISTGLNLSTNINIKQSTNSDILNSFSNTTAFKPKIDLLVDPPSNSSAINIHHLTEKPINNNLLKNALTNSNSQQHYFDENYNNSLLSHKINSSSNLSSVNNPSHLNYSNENYKFTNSLNNNSFSYSEKPLGSSINSLNNASSQNYNFYGAPTSNLLEKQQILNNRTKSDADLNNKNKFLNPTNLNDSVLQNFEKFTAHNQTDINGSSIVSKNSYLTGQNFESVNSHDIPNDIYSKKYHLAKINNKIGSISQAELNHNNNLDSHKHSILLFNSKNNTKDANNDSMKSIVSNDSGSFSSTSGRFSKFLTQDIVLPHFSANLESIPKSKYDDILLGNFDDLSNNANNYHQNQAVQGFNHPRTFSDYSINHTDYSGVPKQNFSNKNFNLCNNNDNSMHYGHKRNHLGVENSDLTQKQKTQQRSYLNFLNVYQNNVDEMNSQAVNHQNEQFDSKPNNLNNHSHAKVNINAFDFNNVNDSNIYSNQNNSNLNFQIPHLTALNNSNTNYDTISPSTIINVSSDEALYKSLDNSNLSNNNFQSSDIWHNTNVTNAPPPLHQNPQTYSSISFVSNEKHQILKPSNPSMTYNLNENSNLYTLKNNSNSLVGGDVYGNSVQFNQKPITANTFDNYTSNYQLYKLRKKEKYKNMSLIRKLVQKRATSLISTLVFTVNLVDFYQAINPKFIYKMEQRPKRSLTKPSEGALNDGYDNINSDYILNVDESIIGPDGSEYIIMESLGSGTFGQVVKCLKSTTGEHVAVKVVKNKPAYFEQSMMEVHILKELKDIWDVENKHNFIRHKEHFYFRNHLCIVNELLSINLYELLKKNNYKGLSTTLIRVLTTQILDSMCVLKSAKIIHCDLKPENILLERPDQTLIKIIDFGSACYQDQTMYTYIQSRFYRSPEVLIGLPYSLPIDMWSVGCIVAELFLGLPIFPGTSEFNQVSRIVELLGVPPVEILETAQRKTYFFKRIGSNKWRIKTIEEFSKDTGISESIGKKYFPADNLFDLITQYPHKPNIFGSDLDVENSNRVVLVDFLKGLLDLNPKTRFTPEQAMAHPFISHNYSSFYNSRQDSNQSLPKQPTSSGNSSLVGYNNSTTQQKYNSSFEYQGQNNFYRPNEYSKNFTNIHPDLNSDKGSEKINNDTQSSDQLYFVSSENNSEQMIINKSDSNFAKNKVFKESSSEINLFEQNKDYSESNDLQINEYKYQRDNVYSSDLKSNKSFNSLFFNSDHKTHDQEPATKNFDNILVFNQKQHQSENLNDESSMLSFLSSNKEAFASKNKGIVYNDNTENFLQVKSFKKSILADNKRMNNFDITNSVNDNHLNNICYTSSINSSSTNEMSFLDQINNRHKNLEFGAEPSCSSYNNQIFCSQSGDLYHLNNINSNLKQLNNDNPTSDKSLAKPPMSPKFSAYSAKKNSSKLYTNAIQTSSTSSDSYNYKSNYSTDYASKPYKTNSSNVEKLVQSTIAKLNTNQSSSMFSSHVNEPNYYLKKIEALSNEIDIEKLPKSDPIKISNNLSILPLRNKEIFDQNDELNFSSPIAMLEYRTDYKTSSSDNNSDNILSKKNLRTNNLEVKNTKANKTGYNDKKPIYGTSHKNIRLFKETQDDFSTSSSTSQQKVRSRKNKKSNLRTKSLASPNSAAVLDKYDSDSSDSCNFKKFQLNKNLTTVNELIEHKSYSKSYSNIDEDSLSSSSSSRLISEQNSYILSQKVLMEKLKRMGKWVDKKDTENEPISNKDTLYTNKNTSVEPEYSSFSDIAELKFGTPTTQHSPKFKPIVAPSPSTLPAPYNLMSKSPLRDKKNQFKSKEKVNLNKLNNSTFFNFEVANRENNRTHTFHSPLTEEKIPDSEYTNNSSRNHLIFGEQSFVKQPASQIKSNNSEYFKKDLQALNMTNALMKNYEYWEQSNKRNSSTKINDVNHYNLIQFTDHNSRTNYPRATLLEASQDLGLSGDSENSSTNSGSRHLTSYFSDMNLSSNSE</sequence>
<evidence type="ECO:0000313" key="9">
    <source>
        <dbReference type="EMBL" id="PVU89294.1"/>
    </source>
</evidence>
<dbReference type="PANTHER" id="PTHR24058:SF17">
    <property type="entry name" value="HOMEODOMAIN INTERACTING PROTEIN KINASE, ISOFORM D"/>
    <property type="match status" value="1"/>
</dbReference>
<dbReference type="GO" id="GO:0005737">
    <property type="term" value="C:cytoplasm"/>
    <property type="evidence" value="ECO:0007669"/>
    <property type="project" value="TreeGrafter"/>
</dbReference>
<dbReference type="Proteomes" id="UP000245383">
    <property type="component" value="Unassembled WGS sequence"/>
</dbReference>
<feature type="domain" description="Protein kinase" evidence="8">
    <location>
        <begin position="874"/>
        <end position="1200"/>
    </location>
</feature>
<feature type="region of interest" description="Disordered" evidence="7">
    <location>
        <begin position="1257"/>
        <end position="1283"/>
    </location>
</feature>
<keyword evidence="3 6" id="KW-0547">Nucleotide-binding</keyword>
<organism evidence="9 10">
    <name type="scientific">Smittium simulii</name>
    <dbReference type="NCBI Taxonomy" id="133385"/>
    <lineage>
        <taxon>Eukaryota</taxon>
        <taxon>Fungi</taxon>
        <taxon>Fungi incertae sedis</taxon>
        <taxon>Zoopagomycota</taxon>
        <taxon>Kickxellomycotina</taxon>
        <taxon>Harpellomycetes</taxon>
        <taxon>Harpellales</taxon>
        <taxon>Legeriomycetaceae</taxon>
        <taxon>Smittium</taxon>
    </lineage>
</organism>
<feature type="region of interest" description="Disordered" evidence="7">
    <location>
        <begin position="1689"/>
        <end position="1730"/>
    </location>
</feature>
<dbReference type="PANTHER" id="PTHR24058">
    <property type="entry name" value="DUAL SPECIFICITY PROTEIN KINASE"/>
    <property type="match status" value="1"/>
</dbReference>
<feature type="non-terminal residue" evidence="9">
    <location>
        <position position="2115"/>
    </location>
</feature>
<feature type="compositionally biased region" description="Basic and acidic residues" evidence="7">
    <location>
        <begin position="1271"/>
        <end position="1281"/>
    </location>
</feature>
<evidence type="ECO:0000256" key="2">
    <source>
        <dbReference type="ARBA" id="ARBA00022679"/>
    </source>
</evidence>
<dbReference type="GO" id="GO:0004713">
    <property type="term" value="F:protein tyrosine kinase activity"/>
    <property type="evidence" value="ECO:0007669"/>
    <property type="project" value="TreeGrafter"/>
</dbReference>
<dbReference type="SUPFAM" id="SSF56112">
    <property type="entry name" value="Protein kinase-like (PK-like)"/>
    <property type="match status" value="1"/>
</dbReference>
<dbReference type="GO" id="GO:0005524">
    <property type="term" value="F:ATP binding"/>
    <property type="evidence" value="ECO:0007669"/>
    <property type="project" value="UniProtKB-UniRule"/>
</dbReference>
<feature type="region of interest" description="Disordered" evidence="7">
    <location>
        <begin position="1528"/>
        <end position="1549"/>
    </location>
</feature>
<dbReference type="PROSITE" id="PS00107">
    <property type="entry name" value="PROTEIN_KINASE_ATP"/>
    <property type="match status" value="1"/>
</dbReference>
<protein>
    <recommendedName>
        <fullName evidence="8">Protein kinase domain-containing protein</fullName>
    </recommendedName>
</protein>
<keyword evidence="5 6" id="KW-0067">ATP-binding</keyword>
<feature type="compositionally biased region" description="Low complexity" evidence="7">
    <location>
        <begin position="1748"/>
        <end position="1757"/>
    </location>
</feature>
<dbReference type="InterPro" id="IPR011009">
    <property type="entry name" value="Kinase-like_dom_sf"/>
</dbReference>
<evidence type="ECO:0000256" key="5">
    <source>
        <dbReference type="ARBA" id="ARBA00022840"/>
    </source>
</evidence>
<proteinExistence type="predicted"/>
<dbReference type="STRING" id="133385.A0A2T9YAF1"/>
<feature type="compositionally biased region" description="Low complexity" evidence="7">
    <location>
        <begin position="1691"/>
        <end position="1703"/>
    </location>
</feature>
<evidence type="ECO:0000256" key="3">
    <source>
        <dbReference type="ARBA" id="ARBA00022741"/>
    </source>
</evidence>
<name>A0A2T9YAF1_9FUNG</name>
<keyword evidence="4" id="KW-0418">Kinase</keyword>
<evidence type="ECO:0000256" key="7">
    <source>
        <dbReference type="SAM" id="MobiDB-lite"/>
    </source>
</evidence>
<feature type="compositionally biased region" description="Low complexity" evidence="7">
    <location>
        <begin position="90"/>
        <end position="102"/>
    </location>
</feature>
<dbReference type="GO" id="GO:0005634">
    <property type="term" value="C:nucleus"/>
    <property type="evidence" value="ECO:0007669"/>
    <property type="project" value="TreeGrafter"/>
</dbReference>
<evidence type="ECO:0000256" key="1">
    <source>
        <dbReference type="ARBA" id="ARBA00022527"/>
    </source>
</evidence>